<name>A0A7X0JS90_9GAMM</name>
<dbReference type="EMBL" id="JACHHT010000001">
    <property type="protein sequence ID" value="MBB6521345.1"/>
    <property type="molecule type" value="Genomic_DNA"/>
</dbReference>
<evidence type="ECO:0000313" key="3">
    <source>
        <dbReference type="Proteomes" id="UP000528457"/>
    </source>
</evidence>
<gene>
    <name evidence="2" type="ORF">HNR48_001623</name>
</gene>
<sequence length="94" mass="10708">MSYRSIKLTIITVLSTLCLSAGLFSHAEAPEGKAIDDDKKVVCKKYRPTGTRITKKTCMSKRGWKEIKRRAQDAARLGQRLSTHFNKSDPRRQQ</sequence>
<protein>
    <submittedName>
        <fullName evidence="2">Uncharacterized protein</fullName>
    </submittedName>
</protein>
<proteinExistence type="predicted"/>
<accession>A0A7X0JS90</accession>
<feature type="signal peptide" evidence="1">
    <location>
        <begin position="1"/>
        <end position="29"/>
    </location>
</feature>
<keyword evidence="3" id="KW-1185">Reference proteome</keyword>
<dbReference type="InParanoid" id="A0A7X0JS90"/>
<organism evidence="2 3">
    <name type="scientific">Pseudoteredinibacter isoporae</name>
    <dbReference type="NCBI Taxonomy" id="570281"/>
    <lineage>
        <taxon>Bacteria</taxon>
        <taxon>Pseudomonadati</taxon>
        <taxon>Pseudomonadota</taxon>
        <taxon>Gammaproteobacteria</taxon>
        <taxon>Cellvibrionales</taxon>
        <taxon>Cellvibrionaceae</taxon>
        <taxon>Pseudoteredinibacter</taxon>
    </lineage>
</organism>
<reference evidence="2 3" key="1">
    <citation type="submission" date="2020-08" db="EMBL/GenBank/DDBJ databases">
        <title>Genomic Encyclopedia of Type Strains, Phase IV (KMG-IV): sequencing the most valuable type-strain genomes for metagenomic binning, comparative biology and taxonomic classification.</title>
        <authorList>
            <person name="Goeker M."/>
        </authorList>
    </citation>
    <scope>NUCLEOTIDE SEQUENCE [LARGE SCALE GENOMIC DNA]</scope>
    <source>
        <strain evidence="2 3">DSM 22368</strain>
    </source>
</reference>
<dbReference type="RefSeq" id="WP_166848756.1">
    <property type="nucleotide sequence ID" value="NZ_JAAONY010000001.1"/>
</dbReference>
<evidence type="ECO:0000313" key="2">
    <source>
        <dbReference type="EMBL" id="MBB6521345.1"/>
    </source>
</evidence>
<feature type="chain" id="PRO_5031240720" evidence="1">
    <location>
        <begin position="30"/>
        <end position="94"/>
    </location>
</feature>
<dbReference type="AlphaFoldDB" id="A0A7X0JS90"/>
<dbReference type="Proteomes" id="UP000528457">
    <property type="component" value="Unassembled WGS sequence"/>
</dbReference>
<evidence type="ECO:0000256" key="1">
    <source>
        <dbReference type="SAM" id="SignalP"/>
    </source>
</evidence>
<keyword evidence="1" id="KW-0732">Signal</keyword>
<comment type="caution">
    <text evidence="2">The sequence shown here is derived from an EMBL/GenBank/DDBJ whole genome shotgun (WGS) entry which is preliminary data.</text>
</comment>